<keyword evidence="6" id="KW-0805">Transcription regulation</keyword>
<evidence type="ECO:0000256" key="4">
    <source>
        <dbReference type="ARBA" id="ARBA00022771"/>
    </source>
</evidence>
<dbReference type="Proteomes" id="UP000281245">
    <property type="component" value="Unassembled WGS sequence"/>
</dbReference>
<dbReference type="EMBL" id="QWIJ01001565">
    <property type="protein sequence ID" value="RMX74317.1"/>
    <property type="molecule type" value="Genomic_DNA"/>
</dbReference>
<evidence type="ECO:0000313" key="14">
    <source>
        <dbReference type="Proteomes" id="UP000281245"/>
    </source>
</evidence>
<evidence type="ECO:0000256" key="2">
    <source>
        <dbReference type="ARBA" id="ARBA00006899"/>
    </source>
</evidence>
<dbReference type="GO" id="GO:0042790">
    <property type="term" value="P:nucleolar large rRNA transcription by RNA polymerase I"/>
    <property type="evidence" value="ECO:0007669"/>
    <property type="project" value="TreeGrafter"/>
</dbReference>
<gene>
    <name evidence="13" type="ORF">D0869_12717</name>
</gene>
<dbReference type="OrthoDB" id="428577at2759"/>
<feature type="domain" description="Rrn7/TAF1B C-terminal cyclin" evidence="12">
    <location>
        <begin position="248"/>
        <end position="414"/>
    </location>
</feature>
<dbReference type="PANTHER" id="PTHR31576:SF2">
    <property type="entry name" value="TATA BOX-BINDING PROTEIN-ASSOCIATED FACTOR RNA POLYMERASE I SUBUNIT B"/>
    <property type="match status" value="1"/>
</dbReference>
<evidence type="ECO:0000256" key="1">
    <source>
        <dbReference type="ARBA" id="ARBA00004604"/>
    </source>
</evidence>
<dbReference type="InterPro" id="IPR033599">
    <property type="entry name" value="TAF1B/Rrn7"/>
</dbReference>
<feature type="compositionally biased region" description="Low complexity" evidence="10">
    <location>
        <begin position="152"/>
        <end position="163"/>
    </location>
</feature>
<feature type="region of interest" description="Disordered" evidence="10">
    <location>
        <begin position="136"/>
        <end position="175"/>
    </location>
</feature>
<comment type="similarity">
    <text evidence="2">Belongs to the RRN7/TAF1B family.</text>
</comment>
<evidence type="ECO:0000256" key="7">
    <source>
        <dbReference type="ARBA" id="ARBA00023125"/>
    </source>
</evidence>
<feature type="region of interest" description="Disordered" evidence="10">
    <location>
        <begin position="61"/>
        <end position="83"/>
    </location>
</feature>
<evidence type="ECO:0000256" key="8">
    <source>
        <dbReference type="ARBA" id="ARBA00023163"/>
    </source>
</evidence>
<protein>
    <recommendedName>
        <fullName evidence="15">RRN7-type domain-containing protein</fullName>
    </recommendedName>
</protein>
<name>A0A3M6W6Y8_HORWE</name>
<dbReference type="GO" id="GO:0001164">
    <property type="term" value="F:RNA polymerase I core promoter sequence-specific DNA binding"/>
    <property type="evidence" value="ECO:0007669"/>
    <property type="project" value="InterPro"/>
</dbReference>
<evidence type="ECO:0000256" key="6">
    <source>
        <dbReference type="ARBA" id="ARBA00023015"/>
    </source>
</evidence>
<evidence type="ECO:0000259" key="12">
    <source>
        <dbReference type="Pfam" id="PF20645"/>
    </source>
</evidence>
<keyword evidence="9" id="KW-0539">Nucleus</keyword>
<dbReference type="Pfam" id="PF20645">
    <property type="entry name" value="Rrn7_cyclin_C"/>
    <property type="match status" value="1"/>
</dbReference>
<dbReference type="PANTHER" id="PTHR31576">
    <property type="entry name" value="TATA BOX-BINDING PROTEIN-ASSOCIATED FACTOR RNA POLYMERASE I SUBUNIT B"/>
    <property type="match status" value="1"/>
</dbReference>
<reference evidence="13 14" key="1">
    <citation type="journal article" date="2018" name="BMC Genomics">
        <title>Genomic evidence for intraspecific hybridization in a clonal and extremely halotolerant yeast.</title>
        <authorList>
            <person name="Gostincar C."/>
            <person name="Stajich J.E."/>
            <person name="Zupancic J."/>
            <person name="Zalar P."/>
            <person name="Gunde-Cimerman N."/>
        </authorList>
    </citation>
    <scope>NUCLEOTIDE SEQUENCE [LARGE SCALE GENOMIC DNA]</scope>
    <source>
        <strain evidence="13 14">EXF-6656</strain>
    </source>
</reference>
<dbReference type="GO" id="GO:0008270">
    <property type="term" value="F:zinc ion binding"/>
    <property type="evidence" value="ECO:0007669"/>
    <property type="project" value="UniProtKB-KW"/>
</dbReference>
<evidence type="ECO:0000313" key="13">
    <source>
        <dbReference type="EMBL" id="RMX74317.1"/>
    </source>
</evidence>
<proteinExistence type="inferred from homology"/>
<dbReference type="Pfam" id="PF20644">
    <property type="entry name" value="Rrn7_cyclin_N"/>
    <property type="match status" value="1"/>
</dbReference>
<dbReference type="InterPro" id="IPR048538">
    <property type="entry name" value="Rrn7_cyclin_C"/>
</dbReference>
<dbReference type="InterPro" id="IPR048540">
    <property type="entry name" value="Rrn7_cyclin_N"/>
</dbReference>
<dbReference type="VEuPathDB" id="FungiDB:BTJ68_09071"/>
<dbReference type="AlphaFoldDB" id="A0A3M6W6Y8"/>
<sequence length="548" mass="61979">MARARGDYMSLPRRQKQQCSHEGCGSTRLELGEDGFTYCRNGHQQADIGTVVAEDTGELVQTGRKSVRKDSDAESTTSRASGFSGPKALEHYLLCLQLILRKQLRWLVEVQKLPTDLESLVRDLWALRLQKLQTRVSHESDTETEGQSQVFSSQSEGETSASEASRRSRRRKHIRTEGAPNVRDAICLCYMGALLLHEPITVADFFRWITDGDLLYYRAAKEVPLGMRERLPGTYQELLEPQPMAQPTKLHQSIGEIIAMFGAEFGMTMQPVNSTLVLYRWVRELALPIEIYAATQRLAHTLELDCSFTPRSKTRRTEAILQYPEVRLMAVVVVATKLLFPFDDIKRYPGSASDLSALSLKWSAWVDLHSRKQEDSKPSGTLSYEQSMSFSQVDAVQAAGERLDEYMDWFEQNIASEDVREHGQAGKDADFRRALFQLFPVTREGVDAGRRSSKAPTQGDAVTRTIREVQSTLKPNMTIEAGSDERPVNRVGSFYRRYRTVEELEGPARIFYQRSAGLAGTSIEDLVRAVFLIELKLQTHESKLRKGE</sequence>
<feature type="domain" description="Rrn7/TAF1B N-terminal cyclin" evidence="11">
    <location>
        <begin position="96"/>
        <end position="224"/>
    </location>
</feature>
<evidence type="ECO:0000256" key="5">
    <source>
        <dbReference type="ARBA" id="ARBA00022833"/>
    </source>
</evidence>
<accession>A0A3M6W6Y8</accession>
<evidence type="ECO:0000259" key="11">
    <source>
        <dbReference type="Pfam" id="PF20644"/>
    </source>
</evidence>
<keyword evidence="5" id="KW-0862">Zinc</keyword>
<comment type="subcellular location">
    <subcellularLocation>
        <location evidence="1">Nucleus</location>
        <location evidence="1">Nucleolus</location>
    </subcellularLocation>
</comment>
<evidence type="ECO:0008006" key="15">
    <source>
        <dbReference type="Google" id="ProtNLM"/>
    </source>
</evidence>
<dbReference type="GO" id="GO:0070860">
    <property type="term" value="C:RNA polymerase I core factor complex"/>
    <property type="evidence" value="ECO:0007669"/>
    <property type="project" value="InterPro"/>
</dbReference>
<keyword evidence="8" id="KW-0804">Transcription</keyword>
<evidence type="ECO:0000256" key="9">
    <source>
        <dbReference type="ARBA" id="ARBA00023242"/>
    </source>
</evidence>
<evidence type="ECO:0000256" key="3">
    <source>
        <dbReference type="ARBA" id="ARBA00022723"/>
    </source>
</evidence>
<evidence type="ECO:0000256" key="10">
    <source>
        <dbReference type="SAM" id="MobiDB-lite"/>
    </source>
</evidence>
<keyword evidence="7" id="KW-0238">DNA-binding</keyword>
<comment type="caution">
    <text evidence="13">The sequence shown here is derived from an EMBL/GenBank/DDBJ whole genome shotgun (WGS) entry which is preliminary data.</text>
</comment>
<keyword evidence="3" id="KW-0479">Metal-binding</keyword>
<organism evidence="13 14">
    <name type="scientific">Hortaea werneckii</name>
    <name type="common">Black yeast</name>
    <name type="synonym">Cladosporium werneckii</name>
    <dbReference type="NCBI Taxonomy" id="91943"/>
    <lineage>
        <taxon>Eukaryota</taxon>
        <taxon>Fungi</taxon>
        <taxon>Dikarya</taxon>
        <taxon>Ascomycota</taxon>
        <taxon>Pezizomycotina</taxon>
        <taxon>Dothideomycetes</taxon>
        <taxon>Dothideomycetidae</taxon>
        <taxon>Mycosphaerellales</taxon>
        <taxon>Teratosphaeriaceae</taxon>
        <taxon>Hortaea</taxon>
    </lineage>
</organism>
<keyword evidence="4" id="KW-0863">Zinc-finger</keyword>